<accession>A0A1G4MDZ8</accession>
<evidence type="ECO:0000256" key="5">
    <source>
        <dbReference type="ARBA" id="ARBA00023277"/>
    </source>
</evidence>
<keyword evidence="14" id="KW-1185">Reference proteome</keyword>
<dbReference type="InterPro" id="IPR011613">
    <property type="entry name" value="GH15-like"/>
</dbReference>
<dbReference type="PRINTS" id="PR00736">
    <property type="entry name" value="GLHYDRLASE15"/>
</dbReference>
<evidence type="ECO:0000259" key="12">
    <source>
        <dbReference type="Pfam" id="PF00723"/>
    </source>
</evidence>
<evidence type="ECO:0000313" key="14">
    <source>
        <dbReference type="Proteomes" id="UP000190831"/>
    </source>
</evidence>
<dbReference type="AlphaFoldDB" id="A0A1G4MDZ8"/>
<keyword evidence="5" id="KW-0119">Carbohydrate metabolism</keyword>
<keyword evidence="6" id="KW-0326">Glycosidase</keyword>
<name>A0A1G4MDZ8_LACFM</name>
<dbReference type="Pfam" id="PF00723">
    <property type="entry name" value="Glyco_hydro_15"/>
    <property type="match status" value="1"/>
</dbReference>
<feature type="transmembrane region" description="Helical" evidence="11">
    <location>
        <begin position="21"/>
        <end position="39"/>
    </location>
</feature>
<keyword evidence="4" id="KW-0378">Hydrolase</keyword>
<evidence type="ECO:0000313" key="13">
    <source>
        <dbReference type="EMBL" id="SCW01965.1"/>
    </source>
</evidence>
<sequence>MEKLSYQHRGRAQRAHDHRRRARNAVATVALVVALWVWFAGHRASQLAKLSCSRDLPASSHPFNLTIVDFNRNAGATPTSAPDDSYYRQRIQLKPLIANTVPRDSFEAWLHEQAHVSFQRVLANIGDANLNSLHHAQHVAQGAVIASPSKKNPDYFYHWIRDGAITVNTVVNNLRDTDNGDVLNATLVGTVLKYLNNSYILQRTDNPSGSLAHNLTGLGEPKWMVDNSVFTDNWGRPQNDGPALRVITTFNFLQMLQHVGVTLSDAIAHCEKATGEALHLVFDNEEALYRGITHLDLQYILQNWDQQTFDLWEEVNSRHFFNVLCHLKATRLGWNYLAKVQPELDDAENPFAKLLEHKFHEMLNFLFVEGGFLNPNKNHIIETPSILGQRSGLDIAALLAATLTHDSHLDSHLDLGVPFDVDDTAILNTLHGLVKQMRILYPVNHQRVNLNMGVALGRYPEDRYDGNGLSEGNPWFLATSAAAEVLYKVINHYYLLEKDLMISMDGWDSEFWSLFFENIDLPPHNQNRWQLVIPFNSPAFTQTMQSLLSFGDSFLDKVREHVSDDGEMSEQFNKYSGFLQGARHLTWSYGAFWNSYRWRTEVLRRMDATTY</sequence>
<evidence type="ECO:0000256" key="9">
    <source>
        <dbReference type="ARBA" id="ARBA00033473"/>
    </source>
</evidence>
<evidence type="ECO:0000256" key="10">
    <source>
        <dbReference type="SAM" id="MobiDB-lite"/>
    </source>
</evidence>
<feature type="region of interest" description="Disordered" evidence="10">
    <location>
        <begin position="1"/>
        <end position="20"/>
    </location>
</feature>
<keyword evidence="11" id="KW-0812">Transmembrane</keyword>
<evidence type="ECO:0000256" key="2">
    <source>
        <dbReference type="ARBA" id="ARBA00006188"/>
    </source>
</evidence>
<dbReference type="InterPro" id="IPR012341">
    <property type="entry name" value="6hp_glycosidase-like_sf"/>
</dbReference>
<evidence type="ECO:0000256" key="6">
    <source>
        <dbReference type="ARBA" id="ARBA00023295"/>
    </source>
</evidence>
<comment type="catalytic activity">
    <reaction evidence="1">
        <text>Hydrolysis of terminal (1-&gt;4)-linked alpha-D-glucose residues successively from non-reducing ends of the chains with release of beta-D-glucose.</text>
        <dbReference type="EC" id="3.2.1.3"/>
    </reaction>
</comment>
<dbReference type="OrthoDB" id="6123450at2759"/>
<reference evidence="14" key="1">
    <citation type="submission" date="2016-03" db="EMBL/GenBank/DDBJ databases">
        <authorList>
            <person name="Devillers H."/>
        </authorList>
    </citation>
    <scope>NUCLEOTIDE SEQUENCE [LARGE SCALE GENOMIC DNA]</scope>
</reference>
<evidence type="ECO:0000256" key="8">
    <source>
        <dbReference type="ARBA" id="ARBA00033442"/>
    </source>
</evidence>
<keyword evidence="11" id="KW-0472">Membrane</keyword>
<keyword evidence="7" id="KW-0624">Polysaccharide degradation</keyword>
<comment type="similarity">
    <text evidence="2">Belongs to the glycosyl hydrolase 15 family.</text>
</comment>
<dbReference type="STRING" id="4955.A0A1G4MDZ8"/>
<dbReference type="PANTHER" id="PTHR31616:SF9">
    <property type="entry name" value="GLUCOAMYLASE, INTRACELLULAR SPORULATION-SPECIFIC"/>
    <property type="match status" value="1"/>
</dbReference>
<proteinExistence type="inferred from homology"/>
<dbReference type="GO" id="GO:0004339">
    <property type="term" value="F:glucan 1,4-alpha-glucosidase activity"/>
    <property type="evidence" value="ECO:0007669"/>
    <property type="project" value="UniProtKB-EC"/>
</dbReference>
<dbReference type="EC" id="3.2.1.3" evidence="3"/>
<dbReference type="Gene3D" id="1.50.10.10">
    <property type="match status" value="1"/>
</dbReference>
<dbReference type="Proteomes" id="UP000190831">
    <property type="component" value="Chromosome E"/>
</dbReference>
<evidence type="ECO:0000256" key="4">
    <source>
        <dbReference type="ARBA" id="ARBA00022801"/>
    </source>
</evidence>
<dbReference type="InterPro" id="IPR000165">
    <property type="entry name" value="Glucoamylase"/>
</dbReference>
<gene>
    <name evidence="13" type="ORF">LAFE_0E11166G</name>
</gene>
<evidence type="ECO:0000256" key="3">
    <source>
        <dbReference type="ARBA" id="ARBA00012593"/>
    </source>
</evidence>
<keyword evidence="11" id="KW-1133">Transmembrane helix</keyword>
<protein>
    <recommendedName>
        <fullName evidence="3">glucan 1,4-alpha-glucosidase</fullName>
        <ecNumber evidence="3">3.2.1.3</ecNumber>
    </recommendedName>
    <alternativeName>
        <fullName evidence="9">1,4-alpha-D-glucan glucohydrolase</fullName>
    </alternativeName>
    <alternativeName>
        <fullName evidence="8">Glucan 1,4-alpha-glucosidase</fullName>
    </alternativeName>
</protein>
<dbReference type="GO" id="GO:0000272">
    <property type="term" value="P:polysaccharide catabolic process"/>
    <property type="evidence" value="ECO:0007669"/>
    <property type="project" value="UniProtKB-KW"/>
</dbReference>
<dbReference type="OMA" id="SHFWNQS"/>
<feature type="domain" description="GH15-like" evidence="12">
    <location>
        <begin position="134"/>
        <end position="592"/>
    </location>
</feature>
<evidence type="ECO:0000256" key="11">
    <source>
        <dbReference type="SAM" id="Phobius"/>
    </source>
</evidence>
<dbReference type="PANTHER" id="PTHR31616">
    <property type="entry name" value="TREHALASE"/>
    <property type="match status" value="1"/>
</dbReference>
<evidence type="ECO:0000256" key="7">
    <source>
        <dbReference type="ARBA" id="ARBA00023326"/>
    </source>
</evidence>
<evidence type="ECO:0000256" key="1">
    <source>
        <dbReference type="ARBA" id="ARBA00001863"/>
    </source>
</evidence>
<dbReference type="SUPFAM" id="SSF48208">
    <property type="entry name" value="Six-hairpin glycosidases"/>
    <property type="match status" value="1"/>
</dbReference>
<organism evidence="13 14">
    <name type="scientific">Lachancea fermentati</name>
    <name type="common">Zygosaccharomyces fermentati</name>
    <dbReference type="NCBI Taxonomy" id="4955"/>
    <lineage>
        <taxon>Eukaryota</taxon>
        <taxon>Fungi</taxon>
        <taxon>Dikarya</taxon>
        <taxon>Ascomycota</taxon>
        <taxon>Saccharomycotina</taxon>
        <taxon>Saccharomycetes</taxon>
        <taxon>Saccharomycetales</taxon>
        <taxon>Saccharomycetaceae</taxon>
        <taxon>Lachancea</taxon>
    </lineage>
</organism>
<dbReference type="GO" id="GO:0000324">
    <property type="term" value="C:fungal-type vacuole"/>
    <property type="evidence" value="ECO:0007669"/>
    <property type="project" value="TreeGrafter"/>
</dbReference>
<dbReference type="EMBL" id="LT598488">
    <property type="protein sequence ID" value="SCW01965.1"/>
    <property type="molecule type" value="Genomic_DNA"/>
</dbReference>
<dbReference type="InterPro" id="IPR008928">
    <property type="entry name" value="6-hairpin_glycosidase_sf"/>
</dbReference>